<feature type="domain" description="Retrotransposon gag" evidence="3">
    <location>
        <begin position="120"/>
        <end position="212"/>
    </location>
</feature>
<gene>
    <name evidence="5" type="ORF">GH714_027868</name>
</gene>
<dbReference type="Pfam" id="PF24626">
    <property type="entry name" value="SH3_Tf2-1"/>
    <property type="match status" value="1"/>
</dbReference>
<dbReference type="Proteomes" id="UP000467840">
    <property type="component" value="Chromosome 14"/>
</dbReference>
<evidence type="ECO:0000313" key="5">
    <source>
        <dbReference type="EMBL" id="KAF2312046.1"/>
    </source>
</evidence>
<accession>A0A6A6MIV6</accession>
<feature type="region of interest" description="Disordered" evidence="2">
    <location>
        <begin position="57"/>
        <end position="76"/>
    </location>
</feature>
<dbReference type="SUPFAM" id="SSF54160">
    <property type="entry name" value="Chromo domain-like"/>
    <property type="match status" value="1"/>
</dbReference>
<evidence type="ECO:0000259" key="3">
    <source>
        <dbReference type="Pfam" id="PF03732"/>
    </source>
</evidence>
<evidence type="ECO:0000256" key="1">
    <source>
        <dbReference type="SAM" id="Coils"/>
    </source>
</evidence>
<feature type="domain" description="Tf2-1-like SH3-like" evidence="4">
    <location>
        <begin position="492"/>
        <end position="556"/>
    </location>
</feature>
<evidence type="ECO:0000313" key="6">
    <source>
        <dbReference type="Proteomes" id="UP000467840"/>
    </source>
</evidence>
<dbReference type="Gene3D" id="2.40.70.10">
    <property type="entry name" value="Acid Proteases"/>
    <property type="match status" value="1"/>
</dbReference>
<feature type="coiled-coil region" evidence="1">
    <location>
        <begin position="1"/>
        <end position="35"/>
    </location>
</feature>
<comment type="caution">
    <text evidence="5">The sequence shown here is derived from an EMBL/GenBank/DDBJ whole genome shotgun (WGS) entry which is preliminary data.</text>
</comment>
<evidence type="ECO:0000256" key="2">
    <source>
        <dbReference type="SAM" id="MobiDB-lite"/>
    </source>
</evidence>
<feature type="compositionally biased region" description="Basic residues" evidence="2">
    <location>
        <begin position="645"/>
        <end position="658"/>
    </location>
</feature>
<dbReference type="EMBL" id="JAAGAX010000006">
    <property type="protein sequence ID" value="KAF2312046.1"/>
    <property type="molecule type" value="Genomic_DNA"/>
</dbReference>
<dbReference type="InterPro" id="IPR056924">
    <property type="entry name" value="SH3_Tf2-1"/>
</dbReference>
<feature type="compositionally biased region" description="Polar residues" evidence="2">
    <location>
        <begin position="57"/>
        <end position="68"/>
    </location>
</feature>
<protein>
    <submittedName>
        <fullName evidence="5">Uncharacterized protein</fullName>
    </submittedName>
</protein>
<keyword evidence="6" id="KW-1185">Reference proteome</keyword>
<name>A0A6A6MIV6_HEVBR</name>
<proteinExistence type="predicted"/>
<evidence type="ECO:0000259" key="4">
    <source>
        <dbReference type="Pfam" id="PF24626"/>
    </source>
</evidence>
<dbReference type="InterPro" id="IPR005162">
    <property type="entry name" value="Retrotrans_gag_dom"/>
</dbReference>
<organism evidence="5 6">
    <name type="scientific">Hevea brasiliensis</name>
    <name type="common">Para rubber tree</name>
    <name type="synonym">Siphonia brasiliensis</name>
    <dbReference type="NCBI Taxonomy" id="3981"/>
    <lineage>
        <taxon>Eukaryota</taxon>
        <taxon>Viridiplantae</taxon>
        <taxon>Streptophyta</taxon>
        <taxon>Embryophyta</taxon>
        <taxon>Tracheophyta</taxon>
        <taxon>Spermatophyta</taxon>
        <taxon>Magnoliopsida</taxon>
        <taxon>eudicotyledons</taxon>
        <taxon>Gunneridae</taxon>
        <taxon>Pentapetalae</taxon>
        <taxon>rosids</taxon>
        <taxon>fabids</taxon>
        <taxon>Malpighiales</taxon>
        <taxon>Euphorbiaceae</taxon>
        <taxon>Crotonoideae</taxon>
        <taxon>Micrandreae</taxon>
        <taxon>Hevea</taxon>
    </lineage>
</organism>
<reference evidence="5 6" key="1">
    <citation type="journal article" date="2020" name="Mol. Plant">
        <title>The Chromosome-Based Rubber Tree Genome Provides New Insights into Spurge Genome Evolution and Rubber Biosynthesis.</title>
        <authorList>
            <person name="Liu J."/>
            <person name="Shi C."/>
            <person name="Shi C.C."/>
            <person name="Li W."/>
            <person name="Zhang Q.J."/>
            <person name="Zhang Y."/>
            <person name="Li K."/>
            <person name="Lu H.F."/>
            <person name="Shi C."/>
            <person name="Zhu S.T."/>
            <person name="Xiao Z.Y."/>
            <person name="Nan H."/>
            <person name="Yue Y."/>
            <person name="Zhu X.G."/>
            <person name="Wu Y."/>
            <person name="Hong X.N."/>
            <person name="Fan G.Y."/>
            <person name="Tong Y."/>
            <person name="Zhang D."/>
            <person name="Mao C.L."/>
            <person name="Liu Y.L."/>
            <person name="Hao S.J."/>
            <person name="Liu W.Q."/>
            <person name="Lv M.Q."/>
            <person name="Zhang H.B."/>
            <person name="Liu Y."/>
            <person name="Hu-Tang G.R."/>
            <person name="Wang J.P."/>
            <person name="Wang J.H."/>
            <person name="Sun Y.H."/>
            <person name="Ni S.B."/>
            <person name="Chen W.B."/>
            <person name="Zhang X.C."/>
            <person name="Jiao Y.N."/>
            <person name="Eichler E.E."/>
            <person name="Li G.H."/>
            <person name="Liu X."/>
            <person name="Gao L.Z."/>
        </authorList>
    </citation>
    <scope>NUCLEOTIDE SEQUENCE [LARGE SCALE GENOMIC DNA]</scope>
    <source>
        <strain evidence="6">cv. GT1</strain>
        <tissue evidence="5">Leaf</tissue>
    </source>
</reference>
<dbReference type="PANTHER" id="PTHR46148:SF52">
    <property type="entry name" value="OS04G0603800 PROTEIN"/>
    <property type="match status" value="1"/>
</dbReference>
<dbReference type="AlphaFoldDB" id="A0A6A6MIV6"/>
<keyword evidence="1" id="KW-0175">Coiled coil</keyword>
<dbReference type="Pfam" id="PF03732">
    <property type="entry name" value="Retrotrans_gag"/>
    <property type="match status" value="1"/>
</dbReference>
<feature type="region of interest" description="Disordered" evidence="2">
    <location>
        <begin position="637"/>
        <end position="658"/>
    </location>
</feature>
<sequence>MATNKERIENLEVGLGQLQEDISKMERGLSDELQQIKAAITKFSELSLTSKDASSSISNRISQNLTNQEESRDGGRPLVSAKLAKLEFPKYSGDDPTEWFTRVDQFFEYQGTPDSEKVSLASYHLRGEANEWWQWLRRTHTEAGTAVTWAIFSEELWSRFGPTDCEDFDESLSKIRQTGLLRDYQREFERLDNRVKGWTQKALVGTFMGGIKPEIAEGIRMFKPKTLKEAISLARMRDEQLLRQKKAIRPSYQTSFLSPTTSKPSTPIKRLSWEEMQNWRAKGLCFNCDEKFVPGHRCTKPQLLLLDGGFDIDDDDEDGEPEISLHALTGWSSSGTMRVVIQIKSSELICLIDSGSTHNFINEKVAGSLKLLVEPTRPFNVKVANGDPLQCSGKFRNTPALLQVAAAIGDSPMQLGQVDYGFYLEWGAATPARHPPGVPRYEGGHSPIHEVDQTLQTRDEILRELKSHLSRVANQMKQYVDLKRRDVEFQVGDHVYLKLQPYRQQSVSKRASQKLASHYFGPYRVLERVGKLAYKLELPAGSKVHPVFHVSLLKQHIGDTFPVSDVLPLLSDDGEAILEPATILDTRWIRRGSRTIQESLVLWKHLPQEDATWENSVELQVRFPNLNLEDKVPFKGGSNDGTLRRSSRIPIKNRKYMN</sequence>
<dbReference type="InterPro" id="IPR016197">
    <property type="entry name" value="Chromo-like_dom_sf"/>
</dbReference>
<dbReference type="InterPro" id="IPR021109">
    <property type="entry name" value="Peptidase_aspartic_dom_sf"/>
</dbReference>
<dbReference type="PANTHER" id="PTHR46148">
    <property type="entry name" value="CHROMO DOMAIN-CONTAINING PROTEIN"/>
    <property type="match status" value="1"/>
</dbReference>
<dbReference type="CDD" id="cd00303">
    <property type="entry name" value="retropepsin_like"/>
    <property type="match status" value="1"/>
</dbReference>